<dbReference type="Pfam" id="PF01582">
    <property type="entry name" value="TIR"/>
    <property type="match status" value="1"/>
</dbReference>
<keyword evidence="5" id="KW-1185">Reference proteome</keyword>
<name>A0AA86S2B3_9FABA</name>
<dbReference type="GO" id="GO:0007165">
    <property type="term" value="P:signal transduction"/>
    <property type="evidence" value="ECO:0007669"/>
    <property type="project" value="InterPro"/>
</dbReference>
<keyword evidence="1" id="KW-0520">NAD</keyword>
<evidence type="ECO:0000259" key="3">
    <source>
        <dbReference type="PROSITE" id="PS50104"/>
    </source>
</evidence>
<dbReference type="InterPro" id="IPR035897">
    <property type="entry name" value="Toll_tir_struct_dom_sf"/>
</dbReference>
<dbReference type="Gramene" id="rna-AYBTSS11_LOCUS9260">
    <property type="protein sequence ID" value="CAJ1939657.1"/>
    <property type="gene ID" value="gene-AYBTSS11_LOCUS9260"/>
</dbReference>
<dbReference type="Gene3D" id="3.40.50.10140">
    <property type="entry name" value="Toll/interleukin-1 receptor homology (TIR) domain"/>
    <property type="match status" value="1"/>
</dbReference>
<dbReference type="AlphaFoldDB" id="A0AA86S2B3"/>
<feature type="compositionally biased region" description="Low complexity" evidence="2">
    <location>
        <begin position="7"/>
        <end position="18"/>
    </location>
</feature>
<organism evidence="4 5">
    <name type="scientific">Sphenostylis stenocarpa</name>
    <dbReference type="NCBI Taxonomy" id="92480"/>
    <lineage>
        <taxon>Eukaryota</taxon>
        <taxon>Viridiplantae</taxon>
        <taxon>Streptophyta</taxon>
        <taxon>Embryophyta</taxon>
        <taxon>Tracheophyta</taxon>
        <taxon>Spermatophyta</taxon>
        <taxon>Magnoliopsida</taxon>
        <taxon>eudicotyledons</taxon>
        <taxon>Gunneridae</taxon>
        <taxon>Pentapetalae</taxon>
        <taxon>rosids</taxon>
        <taxon>fabids</taxon>
        <taxon>Fabales</taxon>
        <taxon>Fabaceae</taxon>
        <taxon>Papilionoideae</taxon>
        <taxon>50 kb inversion clade</taxon>
        <taxon>NPAAA clade</taxon>
        <taxon>indigoferoid/millettioid clade</taxon>
        <taxon>Phaseoleae</taxon>
        <taxon>Sphenostylis</taxon>
    </lineage>
</organism>
<dbReference type="Proteomes" id="UP001189624">
    <property type="component" value="Chromosome 3"/>
</dbReference>
<dbReference type="SMART" id="SM00255">
    <property type="entry name" value="TIR"/>
    <property type="match status" value="1"/>
</dbReference>
<dbReference type="PANTHER" id="PTHR32009">
    <property type="entry name" value="TMV RESISTANCE PROTEIN N-LIKE"/>
    <property type="match status" value="1"/>
</dbReference>
<dbReference type="FunFam" id="3.40.50.10140:FF:000007">
    <property type="entry name" value="Disease resistance protein (TIR-NBS-LRR class)"/>
    <property type="match status" value="1"/>
</dbReference>
<proteinExistence type="predicted"/>
<evidence type="ECO:0000313" key="4">
    <source>
        <dbReference type="EMBL" id="CAJ1939657.1"/>
    </source>
</evidence>
<gene>
    <name evidence="4" type="ORF">AYBTSS11_LOCUS9260</name>
</gene>
<sequence>MLGGGSRSSTRLGQSSRSCPPRMVKISAEPSSISFSSVAPLKRHDVFISFRGEDTRNSFTSHLYAAFQHNKIQAFIDNRLHKGDEISPSIFEAIKHSNLSVVVLSKYYASSTWCLRELVKILELKKRGGHIVIPVFYKIDPSHVRKQTGTYGMALEKYKRDVKHNMALLQKWKAALSEVADIAGWELKNFR</sequence>
<reference evidence="4" key="1">
    <citation type="submission" date="2023-10" db="EMBL/GenBank/DDBJ databases">
        <authorList>
            <person name="Domelevo Entfellner J.-B."/>
        </authorList>
    </citation>
    <scope>NUCLEOTIDE SEQUENCE</scope>
</reference>
<feature type="region of interest" description="Disordered" evidence="2">
    <location>
        <begin position="1"/>
        <end position="22"/>
    </location>
</feature>
<dbReference type="SUPFAM" id="SSF52200">
    <property type="entry name" value="Toll/Interleukin receptor TIR domain"/>
    <property type="match status" value="1"/>
</dbReference>
<dbReference type="EMBL" id="OY731400">
    <property type="protein sequence ID" value="CAJ1939657.1"/>
    <property type="molecule type" value="Genomic_DNA"/>
</dbReference>
<evidence type="ECO:0000256" key="2">
    <source>
        <dbReference type="SAM" id="MobiDB-lite"/>
    </source>
</evidence>
<dbReference type="PROSITE" id="PS50104">
    <property type="entry name" value="TIR"/>
    <property type="match status" value="1"/>
</dbReference>
<dbReference type="PANTHER" id="PTHR32009:SF159">
    <property type="entry name" value="TIR DOMAIN-CONTAINING PROTEIN"/>
    <property type="match status" value="1"/>
</dbReference>
<evidence type="ECO:0000313" key="5">
    <source>
        <dbReference type="Proteomes" id="UP001189624"/>
    </source>
</evidence>
<dbReference type="InterPro" id="IPR000157">
    <property type="entry name" value="TIR_dom"/>
</dbReference>
<accession>A0AA86S2B3</accession>
<feature type="domain" description="TIR" evidence="3">
    <location>
        <begin position="42"/>
        <end position="191"/>
    </location>
</feature>
<protein>
    <recommendedName>
        <fullName evidence="3">TIR domain-containing protein</fullName>
    </recommendedName>
</protein>
<evidence type="ECO:0000256" key="1">
    <source>
        <dbReference type="ARBA" id="ARBA00023027"/>
    </source>
</evidence>